<name>A0AB34K0Q7_PRYPA</name>
<evidence type="ECO:0000313" key="1">
    <source>
        <dbReference type="EMBL" id="KAL1526927.1"/>
    </source>
</evidence>
<dbReference type="Proteomes" id="UP001515480">
    <property type="component" value="Unassembled WGS sequence"/>
</dbReference>
<dbReference type="AlphaFoldDB" id="A0AB34K0Q7"/>
<gene>
    <name evidence="1" type="ORF">AB1Y20_015618</name>
</gene>
<protein>
    <submittedName>
        <fullName evidence="1">Uncharacterized protein</fullName>
    </submittedName>
</protein>
<reference evidence="1 2" key="1">
    <citation type="journal article" date="2024" name="Science">
        <title>Giant polyketide synthase enzymes in the biosynthesis of giant marine polyether toxins.</title>
        <authorList>
            <person name="Fallon T.R."/>
            <person name="Shende V.V."/>
            <person name="Wierzbicki I.H."/>
            <person name="Pendleton A.L."/>
            <person name="Watervoot N.F."/>
            <person name="Auber R.P."/>
            <person name="Gonzalez D.J."/>
            <person name="Wisecaver J.H."/>
            <person name="Moore B.S."/>
        </authorList>
    </citation>
    <scope>NUCLEOTIDE SEQUENCE [LARGE SCALE GENOMIC DNA]</scope>
    <source>
        <strain evidence="1 2">12B1</strain>
    </source>
</reference>
<sequence length="242" mass="27635">MVPEASNLLPNLLNATKLGRQRNQLLKWLRHPRAPAEKLLRPTGLTNHYGAKTGLTNQLRAHRLLCARKPHRRDAPHFAYAMRGTVHVLQHSSRETAKDATVLRLESDRGWLLYKGMTQAFRWPDERLRVLQRVERSVYAALRPSPPLNRLASGIARRLLRLEGEAKEATAPPYGCMHTRLERDMRQIVRVNHAGALPSLRDYLSPSLERHFPALRAVSRVFVSVGADIPAPDWRRLRGRTS</sequence>
<dbReference type="EMBL" id="JBGBPQ010000003">
    <property type="protein sequence ID" value="KAL1526927.1"/>
    <property type="molecule type" value="Genomic_DNA"/>
</dbReference>
<evidence type="ECO:0000313" key="2">
    <source>
        <dbReference type="Proteomes" id="UP001515480"/>
    </source>
</evidence>
<keyword evidence="2" id="KW-1185">Reference proteome</keyword>
<accession>A0AB34K0Q7</accession>
<proteinExistence type="predicted"/>
<comment type="caution">
    <text evidence="1">The sequence shown here is derived from an EMBL/GenBank/DDBJ whole genome shotgun (WGS) entry which is preliminary data.</text>
</comment>
<organism evidence="1 2">
    <name type="scientific">Prymnesium parvum</name>
    <name type="common">Toxic golden alga</name>
    <dbReference type="NCBI Taxonomy" id="97485"/>
    <lineage>
        <taxon>Eukaryota</taxon>
        <taxon>Haptista</taxon>
        <taxon>Haptophyta</taxon>
        <taxon>Prymnesiophyceae</taxon>
        <taxon>Prymnesiales</taxon>
        <taxon>Prymnesiaceae</taxon>
        <taxon>Prymnesium</taxon>
    </lineage>
</organism>